<feature type="binding site" evidence="4">
    <location>
        <begin position="133"/>
        <end position="134"/>
    </location>
    <ligand>
        <name>phosphate</name>
        <dbReference type="ChEBI" id="CHEBI:43474"/>
    </ligand>
</feature>
<evidence type="ECO:0000313" key="6">
    <source>
        <dbReference type="EMBL" id="RVD88631.1"/>
    </source>
</evidence>
<accession>A0A437ABW0</accession>
<dbReference type="RefSeq" id="XP_067494175.1">
    <property type="nucleotide sequence ID" value="XM_067631650.1"/>
</dbReference>
<dbReference type="UniPathway" id="UPA00904">
    <property type="reaction ID" value="UER00873"/>
</dbReference>
<dbReference type="CDD" id="cd09010">
    <property type="entry name" value="MTAP_SsMTAPII_like_MTIP"/>
    <property type="match status" value="1"/>
</dbReference>
<dbReference type="GO" id="GO:0019509">
    <property type="term" value="P:L-methionine salvage from methylthioadenosine"/>
    <property type="evidence" value="ECO:0007669"/>
    <property type="project" value="UniProtKB-UniRule"/>
</dbReference>
<dbReference type="VEuPathDB" id="FungiDB:DFL_002808"/>
<gene>
    <name evidence="6" type="ORF">DFL_002808</name>
</gene>
<comment type="similarity">
    <text evidence="4">Belongs to the PNP/MTAP phosphorylase family. MTAP subfamily.</text>
</comment>
<dbReference type="InterPro" id="IPR000845">
    <property type="entry name" value="Nucleoside_phosphorylase_d"/>
</dbReference>
<feature type="binding site" evidence="4">
    <location>
        <position position="267"/>
    </location>
    <ligand>
        <name>substrate</name>
    </ligand>
</feature>
<dbReference type="InterPro" id="IPR010044">
    <property type="entry name" value="MTAP"/>
</dbReference>
<dbReference type="InterPro" id="IPR018099">
    <property type="entry name" value="Purine_phosphorylase-2_CS"/>
</dbReference>
<feature type="site" description="Important for substrate specificity" evidence="4">
    <location>
        <position position="304"/>
    </location>
</feature>
<feature type="binding site" evidence="4">
    <location>
        <position position="268"/>
    </location>
    <ligand>
        <name>phosphate</name>
        <dbReference type="ChEBI" id="CHEBI:43474"/>
    </ligand>
</feature>
<comment type="caution">
    <text evidence="6">The sequence shown here is derived from an EMBL/GenBank/DDBJ whole genome shotgun (WGS) entry which is preliminary data.</text>
</comment>
<feature type="binding site" evidence="4">
    <location>
        <position position="90"/>
    </location>
    <ligand>
        <name>phosphate</name>
        <dbReference type="ChEBI" id="CHEBI:43474"/>
    </ligand>
</feature>
<keyword evidence="1 4" id="KW-0328">Glycosyltransferase</keyword>
<evidence type="ECO:0000256" key="3">
    <source>
        <dbReference type="ARBA" id="ARBA00022726"/>
    </source>
</evidence>
<dbReference type="GO" id="GO:0005634">
    <property type="term" value="C:nucleus"/>
    <property type="evidence" value="ECO:0007669"/>
    <property type="project" value="UniProtKB-SubCell"/>
</dbReference>
<dbReference type="PROSITE" id="PS01240">
    <property type="entry name" value="PNP_MTAP_2"/>
    <property type="match status" value="1"/>
</dbReference>
<dbReference type="STRING" id="97331.A0A437ABW0"/>
<dbReference type="PANTHER" id="PTHR42679:SF2">
    <property type="entry name" value="S-METHYL-5'-THIOADENOSINE PHOSPHORYLASE"/>
    <property type="match status" value="1"/>
</dbReference>
<dbReference type="InterPro" id="IPR035994">
    <property type="entry name" value="Nucleoside_phosphorylase_sf"/>
</dbReference>
<dbReference type="Proteomes" id="UP000283090">
    <property type="component" value="Unassembled WGS sequence"/>
</dbReference>
<dbReference type="SUPFAM" id="SSF53167">
    <property type="entry name" value="Purine and uridine phosphorylases"/>
    <property type="match status" value="1"/>
</dbReference>
<name>A0A437ABW0_ARTFL</name>
<evidence type="ECO:0000256" key="1">
    <source>
        <dbReference type="ARBA" id="ARBA00022676"/>
    </source>
</evidence>
<proteinExistence type="inferred from homology"/>
<comment type="catalytic activity">
    <reaction evidence="4">
        <text>S-methyl-5'-thioadenosine + phosphate = 5-(methylsulfanyl)-alpha-D-ribose 1-phosphate + adenine</text>
        <dbReference type="Rhea" id="RHEA:11852"/>
        <dbReference type="ChEBI" id="CHEBI:16708"/>
        <dbReference type="ChEBI" id="CHEBI:17509"/>
        <dbReference type="ChEBI" id="CHEBI:43474"/>
        <dbReference type="ChEBI" id="CHEBI:58533"/>
        <dbReference type="EC" id="2.4.2.28"/>
    </reaction>
</comment>
<dbReference type="GO" id="GO:0006166">
    <property type="term" value="P:purine ribonucleoside salvage"/>
    <property type="evidence" value="ECO:0007669"/>
    <property type="project" value="UniProtKB-KW"/>
</dbReference>
<reference evidence="6 7" key="1">
    <citation type="submission" date="2019-01" db="EMBL/GenBank/DDBJ databases">
        <title>Intercellular communication is required for trap formation in the nematode-trapping fungus Duddingtonia flagrans.</title>
        <authorList>
            <person name="Youssar L."/>
            <person name="Wernet V."/>
            <person name="Hensel N."/>
            <person name="Hildebrandt H.-G."/>
            <person name="Fischer R."/>
        </authorList>
    </citation>
    <scope>NUCLEOTIDE SEQUENCE [LARGE SCALE GENOMIC DNA]</scope>
    <source>
        <strain evidence="6 7">CBS H-5679</strain>
    </source>
</reference>
<dbReference type="GO" id="GO:0005829">
    <property type="term" value="C:cytosol"/>
    <property type="evidence" value="ECO:0007669"/>
    <property type="project" value="TreeGrafter"/>
</dbReference>
<dbReference type="GeneID" id="93585119"/>
<keyword evidence="4" id="KW-0539">Nucleus</keyword>
<sequence>MRYFGVKLSQKNTCRRSSVWWCFVTSTQILSSRFSRIPISTSETFKGSYHSLQYSRFPNGVRLRKVQSAFKMSLPETYDSPVSLAIIGGTGISRLDGFKSVASLKITTPWGSPSSPVIILETPSGAPVAFISRHGLHHEYTPSEVPSRANIAALRSIGVRTIIAFSAVGSLREEILPRDFVIPTQIIDRTKGIRPATFFDGGVVAHVGFSDPFDERVGRIIKASEGALEGGAKIHEGKTLVCMEGPQFSTRAESKLYRSWGGDIINMSVLPESKLAREAEIHYAMICMATDYDCFRDDAPPVNVPEVLAHMAANAVNAQHLIAALLIELVKEEHEDLLSGQGLKESSKWAICTKPEGISKEAKERLGFLFPEWDL</sequence>
<dbReference type="EC" id="2.4.2.28" evidence="4"/>
<feature type="site" description="Important for substrate specificity" evidence="4">
    <location>
        <position position="249"/>
    </location>
</feature>
<feature type="domain" description="Nucleoside phosphorylase" evidence="5">
    <location>
        <begin position="84"/>
        <end position="326"/>
    </location>
</feature>
<comment type="pathway">
    <text evidence="4">Amino-acid biosynthesis; L-methionine biosynthesis via salvage pathway; S-methyl-5-thio-alpha-D-ribose 1-phosphate from S-methyl-5'-thioadenosine (phosphorylase route): step 1/1.</text>
</comment>
<dbReference type="AlphaFoldDB" id="A0A437ABW0"/>
<evidence type="ECO:0000256" key="4">
    <source>
        <dbReference type="HAMAP-Rule" id="MF_03155"/>
    </source>
</evidence>
<evidence type="ECO:0000313" key="7">
    <source>
        <dbReference type="Proteomes" id="UP000283090"/>
    </source>
</evidence>
<dbReference type="Gene3D" id="3.40.50.1580">
    <property type="entry name" value="Nucleoside phosphorylase domain"/>
    <property type="match status" value="1"/>
</dbReference>
<protein>
    <recommendedName>
        <fullName evidence="4">S-methyl-5'-thioadenosine phosphorylase</fullName>
        <ecNumber evidence="4">2.4.2.28</ecNumber>
    </recommendedName>
    <alternativeName>
        <fullName evidence="4">5'-methylthioadenosine phosphorylase</fullName>
        <shortName evidence="4">MTA phosphorylase</shortName>
        <shortName evidence="4">MTAP</shortName>
        <shortName evidence="4">MTAPase</shortName>
    </alternativeName>
</protein>
<keyword evidence="2 4" id="KW-0808">Transferase</keyword>
<keyword evidence="7" id="KW-1185">Reference proteome</keyword>
<comment type="function">
    <text evidence="4">Catalyzes the reversible phosphorylation of S-methyl-5'-thioadenosine (MTA) to adenine and 5-methylthioribose-1-phosphate. Involved in the breakdown of MTA, a major by-product of polyamine biosynthesis. Responsible for the first step in the methionine salvage pathway after MTA has been generated from S-adenosylmethionine. Has broad substrate specificity with 6-aminopurine nucleosides as preferred substrates.</text>
</comment>
<dbReference type="NCBIfam" id="TIGR01694">
    <property type="entry name" value="MTAP"/>
    <property type="match status" value="1"/>
</dbReference>
<comment type="subcellular location">
    <subcellularLocation>
        <location evidence="4">Cytoplasm</location>
    </subcellularLocation>
    <subcellularLocation>
        <location evidence="4">Nucleus</location>
    </subcellularLocation>
</comment>
<comment type="subunit">
    <text evidence="4">Homotrimer.</text>
</comment>
<dbReference type="Pfam" id="PF01048">
    <property type="entry name" value="PNP_UDP_1"/>
    <property type="match status" value="1"/>
</dbReference>
<keyword evidence="4" id="KW-0963">Cytoplasm</keyword>
<feature type="binding site" evidence="4">
    <location>
        <begin position="166"/>
        <end position="167"/>
    </location>
    <ligand>
        <name>phosphate</name>
        <dbReference type="ChEBI" id="CHEBI:43474"/>
    </ligand>
</feature>
<evidence type="ECO:0000256" key="2">
    <source>
        <dbReference type="ARBA" id="ARBA00022679"/>
    </source>
</evidence>
<evidence type="ECO:0000259" key="5">
    <source>
        <dbReference type="Pfam" id="PF01048"/>
    </source>
</evidence>
<feature type="binding site" evidence="4">
    <location>
        <begin position="291"/>
        <end position="293"/>
    </location>
    <ligand>
        <name>substrate</name>
    </ligand>
</feature>
<dbReference type="GO" id="GO:0017061">
    <property type="term" value="F:S-methyl-5-thioadenosine phosphorylase activity"/>
    <property type="evidence" value="ECO:0007669"/>
    <property type="project" value="UniProtKB-UniRule"/>
</dbReference>
<dbReference type="HAMAP" id="MF_01963">
    <property type="entry name" value="MTAP"/>
    <property type="match status" value="1"/>
</dbReference>
<dbReference type="OrthoDB" id="431409at2759"/>
<dbReference type="PANTHER" id="PTHR42679">
    <property type="entry name" value="S-METHYL-5'-THIOADENOSINE PHOSPHORYLASE"/>
    <property type="match status" value="1"/>
</dbReference>
<dbReference type="EMBL" id="SAEB01000003">
    <property type="protein sequence ID" value="RVD88631.1"/>
    <property type="molecule type" value="Genomic_DNA"/>
</dbReference>
<dbReference type="FunFam" id="3.40.50.1580:FF:000008">
    <property type="entry name" value="S-methyl-5'-thioadenosine phosphorylase"/>
    <property type="match status" value="1"/>
</dbReference>
<keyword evidence="3 4" id="KW-0660">Purine salvage</keyword>
<organism evidence="6 7">
    <name type="scientific">Arthrobotrys flagrans</name>
    <name type="common">Nematode-trapping fungus</name>
    <name type="synonym">Trichothecium flagrans</name>
    <dbReference type="NCBI Taxonomy" id="97331"/>
    <lineage>
        <taxon>Eukaryota</taxon>
        <taxon>Fungi</taxon>
        <taxon>Dikarya</taxon>
        <taxon>Ascomycota</taxon>
        <taxon>Pezizomycotina</taxon>
        <taxon>Orbiliomycetes</taxon>
        <taxon>Orbiliales</taxon>
        <taxon>Orbiliaceae</taxon>
        <taxon>Arthrobotrys</taxon>
    </lineage>
</organism>